<gene>
    <name evidence="2" type="primary">epsH</name>
    <name evidence="2" type="ORF">CLHUN_19930</name>
</gene>
<dbReference type="OrthoDB" id="9807674at2"/>
<dbReference type="GO" id="GO:0016758">
    <property type="term" value="F:hexosyltransferase activity"/>
    <property type="evidence" value="ECO:0007669"/>
    <property type="project" value="UniProtKB-ARBA"/>
</dbReference>
<organism evidence="2 3">
    <name type="scientific">Ruminiclostridium hungatei</name>
    <name type="common">Clostridium hungatei</name>
    <dbReference type="NCBI Taxonomy" id="48256"/>
    <lineage>
        <taxon>Bacteria</taxon>
        <taxon>Bacillati</taxon>
        <taxon>Bacillota</taxon>
        <taxon>Clostridia</taxon>
        <taxon>Eubacteriales</taxon>
        <taxon>Oscillospiraceae</taxon>
        <taxon>Ruminiclostridium</taxon>
    </lineage>
</organism>
<dbReference type="STRING" id="48256.CLHUN_19930"/>
<accession>A0A1V4SK53</accession>
<reference evidence="2 3" key="1">
    <citation type="submission" date="2017-03" db="EMBL/GenBank/DDBJ databases">
        <title>Genome sequence of Clostridium hungatei DSM 14427.</title>
        <authorList>
            <person name="Poehlein A."/>
            <person name="Daniel R."/>
        </authorList>
    </citation>
    <scope>NUCLEOTIDE SEQUENCE [LARGE SCALE GENOMIC DNA]</scope>
    <source>
        <strain evidence="2 3">DSM 14427</strain>
    </source>
</reference>
<dbReference type="InterPro" id="IPR001173">
    <property type="entry name" value="Glyco_trans_2-like"/>
</dbReference>
<dbReference type="Gene3D" id="3.90.550.10">
    <property type="entry name" value="Spore Coat Polysaccharide Biosynthesis Protein SpsA, Chain A"/>
    <property type="match status" value="1"/>
</dbReference>
<feature type="domain" description="Glycosyltransferase 2-like" evidence="1">
    <location>
        <begin position="9"/>
        <end position="140"/>
    </location>
</feature>
<dbReference type="Proteomes" id="UP000191554">
    <property type="component" value="Unassembled WGS sequence"/>
</dbReference>
<dbReference type="EC" id="2.4.-.-" evidence="2"/>
<protein>
    <submittedName>
        <fullName evidence="2">Putative glycosyltransferase EpsH</fullName>
        <ecNumber evidence="2">2.4.-.-</ecNumber>
    </submittedName>
</protein>
<dbReference type="Pfam" id="PF00535">
    <property type="entry name" value="Glycos_transf_2"/>
    <property type="match status" value="1"/>
</dbReference>
<evidence type="ECO:0000259" key="1">
    <source>
        <dbReference type="Pfam" id="PF00535"/>
    </source>
</evidence>
<dbReference type="PANTHER" id="PTHR22916">
    <property type="entry name" value="GLYCOSYLTRANSFERASE"/>
    <property type="match status" value="1"/>
</dbReference>
<proteinExistence type="predicted"/>
<comment type="caution">
    <text evidence="2">The sequence shown here is derived from an EMBL/GenBank/DDBJ whole genome shotgun (WGS) entry which is preliminary data.</text>
</comment>
<dbReference type="InterPro" id="IPR029044">
    <property type="entry name" value="Nucleotide-diphossugar_trans"/>
</dbReference>
<dbReference type="SUPFAM" id="SSF53448">
    <property type="entry name" value="Nucleotide-diphospho-sugar transferases"/>
    <property type="match status" value="1"/>
</dbReference>
<evidence type="ECO:0000313" key="3">
    <source>
        <dbReference type="Proteomes" id="UP000191554"/>
    </source>
</evidence>
<name>A0A1V4SK53_RUMHU</name>
<evidence type="ECO:0000313" key="2">
    <source>
        <dbReference type="EMBL" id="OPX44194.1"/>
    </source>
</evidence>
<dbReference type="EMBL" id="MZGX01000011">
    <property type="protein sequence ID" value="OPX44194.1"/>
    <property type="molecule type" value="Genomic_DNA"/>
</dbReference>
<keyword evidence="3" id="KW-1185">Reference proteome</keyword>
<dbReference type="RefSeq" id="WP_080064425.1">
    <property type="nucleotide sequence ID" value="NZ_MZGX01000011.1"/>
</dbReference>
<dbReference type="PANTHER" id="PTHR22916:SF3">
    <property type="entry name" value="UDP-GLCNAC:BETAGAL BETA-1,3-N-ACETYLGLUCOSAMINYLTRANSFERASE-LIKE PROTEIN 1"/>
    <property type="match status" value="1"/>
</dbReference>
<sequence length="363" mass="42033">MDMNKYNLSVIVPVYNTGRYLERCLSSLTSQTLENIEIVVVNDGSTDNSPGIIKSFSRNYENIKVITTQNSGISTARRIGIENAASEYICFVDSDDFVAEDFCMQLYNAVSINAADCGECGYYSFSDLRMKTNYLFQDNLTLGREEFRDLIIKGNIIAGRQPSFMWNKIYKKEIIVSYVLDYGECALEDYLFNMQYYAGVTKYVYINKPLYYYRGTLNSITKTFNPRLFDILLKVQEYKEGYMQALGLNDEECRQASYSWFMGYIGRIVYRVYVYKNAFSRKQKKELVVRMLTNPKVLMVAGNIKLVPGCEEEGFILQVKNKLFDKIIFKQIIYKNKAQIIKVIRKLLPKKYKSLYTNSSGSL</sequence>
<dbReference type="AlphaFoldDB" id="A0A1V4SK53"/>
<keyword evidence="2" id="KW-0328">Glycosyltransferase</keyword>
<dbReference type="CDD" id="cd00761">
    <property type="entry name" value="Glyco_tranf_GTA_type"/>
    <property type="match status" value="1"/>
</dbReference>
<keyword evidence="2" id="KW-0808">Transferase</keyword>